<keyword evidence="1" id="KW-0805">Transcription regulation</keyword>
<comment type="caution">
    <text evidence="6">The sequence shown here is derived from an EMBL/GenBank/DDBJ whole genome shotgun (WGS) entry which is preliminary data.</text>
</comment>
<dbReference type="Pfam" id="PF00440">
    <property type="entry name" value="TetR_N"/>
    <property type="match status" value="1"/>
</dbReference>
<protein>
    <submittedName>
        <fullName evidence="6">TetR family transcriptional regulator</fullName>
    </submittedName>
</protein>
<feature type="region of interest" description="Disordered" evidence="4">
    <location>
        <begin position="125"/>
        <end position="144"/>
    </location>
</feature>
<keyword evidence="7" id="KW-1185">Reference proteome</keyword>
<dbReference type="Gene3D" id="1.10.357.10">
    <property type="entry name" value="Tetracycline Repressor, domain 2"/>
    <property type="match status" value="1"/>
</dbReference>
<evidence type="ECO:0000256" key="4">
    <source>
        <dbReference type="SAM" id="MobiDB-lite"/>
    </source>
</evidence>
<dbReference type="SUPFAM" id="SSF46689">
    <property type="entry name" value="Homeodomain-like"/>
    <property type="match status" value="1"/>
</dbReference>
<dbReference type="EMBL" id="BONZ01000087">
    <property type="protein sequence ID" value="GIH20018.1"/>
    <property type="molecule type" value="Genomic_DNA"/>
</dbReference>
<keyword evidence="3" id="KW-0804">Transcription</keyword>
<evidence type="ECO:0000256" key="3">
    <source>
        <dbReference type="ARBA" id="ARBA00023163"/>
    </source>
</evidence>
<evidence type="ECO:0000256" key="1">
    <source>
        <dbReference type="ARBA" id="ARBA00023015"/>
    </source>
</evidence>
<dbReference type="SUPFAM" id="SSF48498">
    <property type="entry name" value="Tetracyclin repressor-like, C-terminal domain"/>
    <property type="match status" value="1"/>
</dbReference>
<accession>A0A8J3R1Q7</accession>
<dbReference type="PANTHER" id="PTHR30055">
    <property type="entry name" value="HTH-TYPE TRANSCRIPTIONAL REGULATOR RUTR"/>
    <property type="match status" value="1"/>
</dbReference>
<dbReference type="Proteomes" id="UP000642748">
    <property type="component" value="Unassembled WGS sequence"/>
</dbReference>
<dbReference type="InterPro" id="IPR001647">
    <property type="entry name" value="HTH_TetR"/>
</dbReference>
<dbReference type="InterPro" id="IPR036271">
    <property type="entry name" value="Tet_transcr_reg_TetR-rel_C_sf"/>
</dbReference>
<feature type="domain" description="HTH tetR-type" evidence="5">
    <location>
        <begin position="23"/>
        <end position="70"/>
    </location>
</feature>
<organism evidence="6 7">
    <name type="scientific">Rugosimonospora africana</name>
    <dbReference type="NCBI Taxonomy" id="556532"/>
    <lineage>
        <taxon>Bacteria</taxon>
        <taxon>Bacillati</taxon>
        <taxon>Actinomycetota</taxon>
        <taxon>Actinomycetes</taxon>
        <taxon>Micromonosporales</taxon>
        <taxon>Micromonosporaceae</taxon>
        <taxon>Rugosimonospora</taxon>
    </lineage>
</organism>
<sequence length="221" mass="23228">MQITKPDNTPPVDNRAEARRAQIIAATIDLLATEGITGTSFGRIVKAAGLSSTRLISYHFASKEALLQAVAAAVVAEAGARMRPALDAQPTAVGKLEAYIRSNLAFLAEYPKHAKAVVEIARASSAPRDEAPTSDQPEAAGDTPGVGNDDVAVLLLAQLFSMGQAAGEMRDFDPVIMARALRAAIDTTAVMVAMTPTIDIDHHADELVALFTRATAPEGNR</sequence>
<reference evidence="6" key="1">
    <citation type="submission" date="2021-01" db="EMBL/GenBank/DDBJ databases">
        <title>Whole genome shotgun sequence of Rugosimonospora africana NBRC 104875.</title>
        <authorList>
            <person name="Komaki H."/>
            <person name="Tamura T."/>
        </authorList>
    </citation>
    <scope>NUCLEOTIDE SEQUENCE</scope>
    <source>
        <strain evidence="6">NBRC 104875</strain>
    </source>
</reference>
<dbReference type="GO" id="GO:0000976">
    <property type="term" value="F:transcription cis-regulatory region binding"/>
    <property type="evidence" value="ECO:0007669"/>
    <property type="project" value="TreeGrafter"/>
</dbReference>
<dbReference type="PANTHER" id="PTHR30055:SF234">
    <property type="entry name" value="HTH-TYPE TRANSCRIPTIONAL REGULATOR BETI"/>
    <property type="match status" value="1"/>
</dbReference>
<name>A0A8J3R1Q7_9ACTN</name>
<keyword evidence="2" id="KW-0238">DNA-binding</keyword>
<dbReference type="GO" id="GO:0003700">
    <property type="term" value="F:DNA-binding transcription factor activity"/>
    <property type="evidence" value="ECO:0007669"/>
    <property type="project" value="TreeGrafter"/>
</dbReference>
<dbReference type="Gene3D" id="1.10.10.60">
    <property type="entry name" value="Homeodomain-like"/>
    <property type="match status" value="1"/>
</dbReference>
<evidence type="ECO:0000313" key="7">
    <source>
        <dbReference type="Proteomes" id="UP000642748"/>
    </source>
</evidence>
<dbReference type="RefSeq" id="WP_203923453.1">
    <property type="nucleotide sequence ID" value="NZ_BONZ01000087.1"/>
</dbReference>
<evidence type="ECO:0000256" key="2">
    <source>
        <dbReference type="ARBA" id="ARBA00023125"/>
    </source>
</evidence>
<proteinExistence type="predicted"/>
<evidence type="ECO:0000313" key="6">
    <source>
        <dbReference type="EMBL" id="GIH20018.1"/>
    </source>
</evidence>
<gene>
    <name evidence="6" type="ORF">Raf01_81900</name>
</gene>
<evidence type="ECO:0000259" key="5">
    <source>
        <dbReference type="Pfam" id="PF00440"/>
    </source>
</evidence>
<dbReference type="AlphaFoldDB" id="A0A8J3R1Q7"/>
<dbReference type="InterPro" id="IPR050109">
    <property type="entry name" value="HTH-type_TetR-like_transc_reg"/>
</dbReference>
<dbReference type="InterPro" id="IPR009057">
    <property type="entry name" value="Homeodomain-like_sf"/>
</dbReference>